<keyword evidence="3" id="KW-1185">Reference proteome</keyword>
<accession>A0ABT7S9W2</accession>
<dbReference type="EMBL" id="JAUCGR010000004">
    <property type="protein sequence ID" value="MDM7832413.1"/>
    <property type="molecule type" value="Genomic_DNA"/>
</dbReference>
<gene>
    <name evidence="2" type="ORF">QRT05_13815</name>
</gene>
<evidence type="ECO:0000256" key="1">
    <source>
        <dbReference type="SAM" id="Phobius"/>
    </source>
</evidence>
<name>A0ABT7S9W2_9CELL</name>
<sequence length="323" mass="33642">MRLVGVELFRFRSRAFSWLVAGLLLLVAVGFAIEAWHDTRPPSAATVAAAREAYESDVEAYAPDGPIQTQCREALAKVLEKDPDSTLTCHALPTPRLEEYLVPPRTFADAVTSAVDGLTGALVVAAIMAATSFVTAEFSTGSMGLWLTFVPRRSAVFASKTIAAMAAAAVFAAGGWVAVVLAITAVHAASGQSVGDVVLWGDLLATGARQVALAVVVASIAAALAFSLRHAAAVFGVLVWWVVSIELVLGEVSPTLRPVSLGFNAQAWVHGHASYVVDECIAVDDCRSVEHVVGAAQGGVVLLVVAAVVAGVGLVVFRRRDVS</sequence>
<keyword evidence="1" id="KW-1133">Transmembrane helix</keyword>
<evidence type="ECO:0000313" key="2">
    <source>
        <dbReference type="EMBL" id="MDM7832413.1"/>
    </source>
</evidence>
<feature type="transmembrane region" description="Helical" evidence="1">
    <location>
        <begin position="121"/>
        <end position="150"/>
    </location>
</feature>
<proteinExistence type="predicted"/>
<protein>
    <submittedName>
        <fullName evidence="2">ABC transporter permease subunit</fullName>
    </submittedName>
</protein>
<comment type="caution">
    <text evidence="2">The sequence shown here is derived from an EMBL/GenBank/DDBJ whole genome shotgun (WGS) entry which is preliminary data.</text>
</comment>
<dbReference type="Pfam" id="PF12679">
    <property type="entry name" value="ABC2_membrane_2"/>
    <property type="match status" value="1"/>
</dbReference>
<feature type="transmembrane region" description="Helical" evidence="1">
    <location>
        <begin position="162"/>
        <end position="188"/>
    </location>
</feature>
<feature type="transmembrane region" description="Helical" evidence="1">
    <location>
        <begin position="233"/>
        <end position="250"/>
    </location>
</feature>
<keyword evidence="1" id="KW-0812">Transmembrane</keyword>
<dbReference type="RefSeq" id="WP_289447909.1">
    <property type="nucleotide sequence ID" value="NZ_JAUCGR010000004.1"/>
</dbReference>
<dbReference type="Proteomes" id="UP001321453">
    <property type="component" value="Unassembled WGS sequence"/>
</dbReference>
<organism evidence="2 3">
    <name type="scientific">Cellulomonas edaphi</name>
    <dbReference type="NCBI Taxonomy" id="3053468"/>
    <lineage>
        <taxon>Bacteria</taxon>
        <taxon>Bacillati</taxon>
        <taxon>Actinomycetota</taxon>
        <taxon>Actinomycetes</taxon>
        <taxon>Micrococcales</taxon>
        <taxon>Cellulomonadaceae</taxon>
        <taxon>Cellulomonas</taxon>
    </lineage>
</organism>
<feature type="transmembrane region" description="Helical" evidence="1">
    <location>
        <begin position="295"/>
        <end position="317"/>
    </location>
</feature>
<feature type="transmembrane region" description="Helical" evidence="1">
    <location>
        <begin position="208"/>
        <end position="226"/>
    </location>
</feature>
<evidence type="ECO:0000313" key="3">
    <source>
        <dbReference type="Proteomes" id="UP001321453"/>
    </source>
</evidence>
<reference evidence="2 3" key="1">
    <citation type="submission" date="2023-06" db="EMBL/GenBank/DDBJ databases">
        <title>Cellulomonas sp. MW9 Whole genome sequence.</title>
        <authorList>
            <person name="Park S."/>
        </authorList>
    </citation>
    <scope>NUCLEOTIDE SEQUENCE [LARGE SCALE GENOMIC DNA]</scope>
    <source>
        <strain evidence="2 3">MW9</strain>
    </source>
</reference>
<keyword evidence="1" id="KW-0472">Membrane</keyword>